<feature type="domain" description="G" evidence="16">
    <location>
        <begin position="19"/>
        <end position="80"/>
    </location>
</feature>
<keyword evidence="4" id="KW-0150">Chloroplast</keyword>
<proteinExistence type="predicted"/>
<evidence type="ECO:0000256" key="3">
    <source>
        <dbReference type="ARBA" id="ARBA00022448"/>
    </source>
</evidence>
<dbReference type="GO" id="GO:0015031">
    <property type="term" value="P:protein transport"/>
    <property type="evidence" value="ECO:0007669"/>
    <property type="project" value="UniProtKB-KW"/>
</dbReference>
<dbReference type="Pfam" id="PF01926">
    <property type="entry name" value="MMR_HSR1"/>
    <property type="match status" value="1"/>
</dbReference>
<dbReference type="EMBL" id="JAACJL010000045">
    <property type="protein sequence ID" value="KAF4613749.1"/>
    <property type="molecule type" value="Genomic_DNA"/>
</dbReference>
<evidence type="ECO:0000256" key="12">
    <source>
        <dbReference type="ARBA" id="ARBA00022989"/>
    </source>
</evidence>
<dbReference type="CDD" id="cd00882">
    <property type="entry name" value="Ras_like_GTPase"/>
    <property type="match status" value="1"/>
</dbReference>
<evidence type="ECO:0000256" key="8">
    <source>
        <dbReference type="ARBA" id="ARBA00022801"/>
    </source>
</evidence>
<dbReference type="GO" id="GO:0046872">
    <property type="term" value="F:metal ion binding"/>
    <property type="evidence" value="ECO:0007669"/>
    <property type="project" value="UniProtKB-KW"/>
</dbReference>
<dbReference type="GO" id="GO:0016787">
    <property type="term" value="F:hydrolase activity"/>
    <property type="evidence" value="ECO:0007669"/>
    <property type="project" value="UniProtKB-KW"/>
</dbReference>
<evidence type="ECO:0000256" key="15">
    <source>
        <dbReference type="SAM" id="MobiDB-lite"/>
    </source>
</evidence>
<dbReference type="InterPro" id="IPR006073">
    <property type="entry name" value="GTP-bd"/>
</dbReference>
<keyword evidence="5" id="KW-0934">Plastid</keyword>
<keyword evidence="10" id="KW-0460">Magnesium</keyword>
<dbReference type="InterPro" id="IPR045058">
    <property type="entry name" value="GIMA/IAN/Toc"/>
</dbReference>
<name>A0A8H4QMS8_9AGAR</name>
<keyword evidence="9" id="KW-1002">Plastid outer membrane</keyword>
<keyword evidence="8" id="KW-0378">Hydrolase</keyword>
<feature type="compositionally biased region" description="Low complexity" evidence="15">
    <location>
        <begin position="303"/>
        <end position="312"/>
    </location>
</feature>
<dbReference type="AlphaFoldDB" id="A0A8H4QMS8"/>
<dbReference type="Gene3D" id="3.40.50.300">
    <property type="entry name" value="P-loop containing nucleotide triphosphate hydrolases"/>
    <property type="match status" value="1"/>
</dbReference>
<evidence type="ECO:0000256" key="9">
    <source>
        <dbReference type="ARBA" id="ARBA00022805"/>
    </source>
</evidence>
<sequence length="392" mass="43702">MSQSSCTQLCLENQEIMSIAVMGPTGTGKSTFINLLSGSDFRVGDHLESCTKEVQVSDPFEIDGRVVSLIDTPGFDDTSISDTTVLNMIATYLSYSHANGKHLAGVIYMHRILDNRVGGISTRNFRLFRKICGESTLDSVVIATTMWDQVDQAVGERREDELSTKDHFFKPAVEKGARLLRHHNNVESARNIISSIVQRNKKPVTLQIQDELSRGLDISETKAGVELRQEIFEQMERYREEIRGIMLDIHEASRHRDEESRQELALERERIERLLLRLQDDSASISEGYRDALARLEERLRVAEANNNTNTTSAQKTNGTDPRHGDPGTYASAAVPSMGANEHEMQTPTVQAVAATENSNAILEGKLAAAIPIVGFWGRISVMLAPFSLTWR</sequence>
<protein>
    <recommendedName>
        <fullName evidence="16">G domain-containing protein</fullName>
    </recommendedName>
</protein>
<dbReference type="InterPro" id="IPR027417">
    <property type="entry name" value="P-loop_NTPase"/>
</dbReference>
<dbReference type="PANTHER" id="PTHR10903:SF135">
    <property type="entry name" value="TRANSLOCASE OF CHLOROPLAST 120, CHLOROPLASTIC-RELATED"/>
    <property type="match status" value="1"/>
</dbReference>
<evidence type="ECO:0000256" key="6">
    <source>
        <dbReference type="ARBA" id="ARBA00022692"/>
    </source>
</evidence>
<evidence type="ECO:0000313" key="17">
    <source>
        <dbReference type="EMBL" id="KAF4613749.1"/>
    </source>
</evidence>
<accession>A0A8H4QMS8</accession>
<comment type="caution">
    <text evidence="17">The sequence shown here is derived from an EMBL/GenBank/DDBJ whole genome shotgun (WGS) entry which is preliminary data.</text>
</comment>
<dbReference type="PANTHER" id="PTHR10903">
    <property type="entry name" value="GTPASE, IMAP FAMILY MEMBER-RELATED"/>
    <property type="match status" value="1"/>
</dbReference>
<keyword evidence="6" id="KW-0812">Transmembrane</keyword>
<evidence type="ECO:0000256" key="11">
    <source>
        <dbReference type="ARBA" id="ARBA00022927"/>
    </source>
</evidence>
<gene>
    <name evidence="17" type="ORF">D9613_007378</name>
</gene>
<reference evidence="17 18" key="1">
    <citation type="submission" date="2019-12" db="EMBL/GenBank/DDBJ databases">
        <authorList>
            <person name="Floudas D."/>
            <person name="Bentzer J."/>
            <person name="Ahren D."/>
            <person name="Johansson T."/>
            <person name="Persson P."/>
            <person name="Tunlid A."/>
        </authorList>
    </citation>
    <scope>NUCLEOTIDE SEQUENCE [LARGE SCALE GENOMIC DNA]</scope>
    <source>
        <strain evidence="17 18">CBS 102.39</strain>
    </source>
</reference>
<evidence type="ECO:0000313" key="18">
    <source>
        <dbReference type="Proteomes" id="UP000521872"/>
    </source>
</evidence>
<keyword evidence="11" id="KW-0653">Protein transport</keyword>
<evidence type="ECO:0000256" key="1">
    <source>
        <dbReference type="ARBA" id="ARBA00001946"/>
    </source>
</evidence>
<keyword evidence="3" id="KW-0813">Transport</keyword>
<comment type="cofactor">
    <cofactor evidence="1">
        <name>Mg(2+)</name>
        <dbReference type="ChEBI" id="CHEBI:18420"/>
    </cofactor>
</comment>
<keyword evidence="13" id="KW-0472">Membrane</keyword>
<evidence type="ECO:0000256" key="4">
    <source>
        <dbReference type="ARBA" id="ARBA00022528"/>
    </source>
</evidence>
<comment type="subcellular location">
    <subcellularLocation>
        <location evidence="2">Membrane</location>
        <topology evidence="2">Single-pass membrane protein</topology>
    </subcellularLocation>
    <subcellularLocation>
        <location evidence="14">Plastid</location>
        <location evidence="14">Chloroplast outer membrane</location>
    </subcellularLocation>
</comment>
<evidence type="ECO:0000256" key="10">
    <source>
        <dbReference type="ARBA" id="ARBA00022842"/>
    </source>
</evidence>
<keyword evidence="12" id="KW-1133">Transmembrane helix</keyword>
<evidence type="ECO:0000259" key="16">
    <source>
        <dbReference type="Pfam" id="PF01926"/>
    </source>
</evidence>
<dbReference type="SUPFAM" id="SSF52540">
    <property type="entry name" value="P-loop containing nucleoside triphosphate hydrolases"/>
    <property type="match status" value="1"/>
</dbReference>
<evidence type="ECO:0000256" key="13">
    <source>
        <dbReference type="ARBA" id="ARBA00023136"/>
    </source>
</evidence>
<organism evidence="17 18">
    <name type="scientific">Agrocybe pediades</name>
    <dbReference type="NCBI Taxonomy" id="84607"/>
    <lineage>
        <taxon>Eukaryota</taxon>
        <taxon>Fungi</taxon>
        <taxon>Dikarya</taxon>
        <taxon>Basidiomycota</taxon>
        <taxon>Agaricomycotina</taxon>
        <taxon>Agaricomycetes</taxon>
        <taxon>Agaricomycetidae</taxon>
        <taxon>Agaricales</taxon>
        <taxon>Agaricineae</taxon>
        <taxon>Strophariaceae</taxon>
        <taxon>Agrocybe</taxon>
    </lineage>
</organism>
<feature type="region of interest" description="Disordered" evidence="15">
    <location>
        <begin position="303"/>
        <end position="334"/>
    </location>
</feature>
<dbReference type="GO" id="GO:0016020">
    <property type="term" value="C:membrane"/>
    <property type="evidence" value="ECO:0007669"/>
    <property type="project" value="UniProtKB-SubCell"/>
</dbReference>
<keyword evidence="18" id="KW-1185">Reference proteome</keyword>
<evidence type="ECO:0000256" key="7">
    <source>
        <dbReference type="ARBA" id="ARBA00022723"/>
    </source>
</evidence>
<evidence type="ECO:0000256" key="14">
    <source>
        <dbReference type="ARBA" id="ARBA00024013"/>
    </source>
</evidence>
<dbReference type="GO" id="GO:0005525">
    <property type="term" value="F:GTP binding"/>
    <property type="evidence" value="ECO:0007669"/>
    <property type="project" value="InterPro"/>
</dbReference>
<dbReference type="Proteomes" id="UP000521872">
    <property type="component" value="Unassembled WGS sequence"/>
</dbReference>
<evidence type="ECO:0000256" key="2">
    <source>
        <dbReference type="ARBA" id="ARBA00004167"/>
    </source>
</evidence>
<keyword evidence="7" id="KW-0479">Metal-binding</keyword>
<evidence type="ECO:0000256" key="5">
    <source>
        <dbReference type="ARBA" id="ARBA00022640"/>
    </source>
</evidence>